<sequence length="30" mass="3567">MCSCASKKTVYRVSWWRLNDTFIGENNMII</sequence>
<accession>A0A2P2QFC1</accession>
<dbReference type="AlphaFoldDB" id="A0A2P2QFC1"/>
<name>A0A2P2QFC1_RHIMU</name>
<evidence type="ECO:0000313" key="1">
    <source>
        <dbReference type="EMBL" id="MBX65691.1"/>
    </source>
</evidence>
<reference evidence="1" key="1">
    <citation type="submission" date="2018-02" db="EMBL/GenBank/DDBJ databases">
        <title>Rhizophora mucronata_Transcriptome.</title>
        <authorList>
            <person name="Meera S.P."/>
            <person name="Sreeshan A."/>
            <person name="Augustine A."/>
        </authorList>
    </citation>
    <scope>NUCLEOTIDE SEQUENCE</scope>
    <source>
        <tissue evidence="1">Leaf</tissue>
    </source>
</reference>
<organism evidence="1">
    <name type="scientific">Rhizophora mucronata</name>
    <name type="common">Asiatic mangrove</name>
    <dbReference type="NCBI Taxonomy" id="61149"/>
    <lineage>
        <taxon>Eukaryota</taxon>
        <taxon>Viridiplantae</taxon>
        <taxon>Streptophyta</taxon>
        <taxon>Embryophyta</taxon>
        <taxon>Tracheophyta</taxon>
        <taxon>Spermatophyta</taxon>
        <taxon>Magnoliopsida</taxon>
        <taxon>eudicotyledons</taxon>
        <taxon>Gunneridae</taxon>
        <taxon>Pentapetalae</taxon>
        <taxon>rosids</taxon>
        <taxon>fabids</taxon>
        <taxon>Malpighiales</taxon>
        <taxon>Rhizophoraceae</taxon>
        <taxon>Rhizophora</taxon>
    </lineage>
</organism>
<protein>
    <submittedName>
        <fullName evidence="1">Uncharacterized protein</fullName>
    </submittedName>
</protein>
<dbReference type="EMBL" id="GGEC01085207">
    <property type="protein sequence ID" value="MBX65691.1"/>
    <property type="molecule type" value="Transcribed_RNA"/>
</dbReference>
<proteinExistence type="predicted"/>